<dbReference type="EMBL" id="NKUJ01000656">
    <property type="protein sequence ID" value="RMJ01478.1"/>
    <property type="molecule type" value="Genomic_DNA"/>
</dbReference>
<evidence type="ECO:0000313" key="2">
    <source>
        <dbReference type="Proteomes" id="UP000277212"/>
    </source>
</evidence>
<gene>
    <name evidence="1" type="ORF">CDV36_015778</name>
</gene>
<dbReference type="Proteomes" id="UP000277212">
    <property type="component" value="Unassembled WGS sequence"/>
</dbReference>
<accession>A0A3M2R866</accession>
<reference evidence="1 2" key="1">
    <citation type="submission" date="2017-06" db="EMBL/GenBank/DDBJ databases">
        <title>Comparative genomic analysis of Ambrosia Fusariam Clade fungi.</title>
        <authorList>
            <person name="Stajich J.E."/>
            <person name="Carrillo J."/>
            <person name="Kijimoto T."/>
            <person name="Eskalen A."/>
            <person name="O'Donnell K."/>
            <person name="Kasson M."/>
        </authorList>
    </citation>
    <scope>NUCLEOTIDE SEQUENCE [LARGE SCALE GENOMIC DNA]</scope>
    <source>
        <strain evidence="1">UCR3666</strain>
    </source>
</reference>
<keyword evidence="2" id="KW-1185">Reference proteome</keyword>
<dbReference type="OrthoDB" id="3257981at2759"/>
<organism evidence="1 2">
    <name type="scientific">Fusarium kuroshium</name>
    <dbReference type="NCBI Taxonomy" id="2010991"/>
    <lineage>
        <taxon>Eukaryota</taxon>
        <taxon>Fungi</taxon>
        <taxon>Dikarya</taxon>
        <taxon>Ascomycota</taxon>
        <taxon>Pezizomycotina</taxon>
        <taxon>Sordariomycetes</taxon>
        <taxon>Hypocreomycetidae</taxon>
        <taxon>Hypocreales</taxon>
        <taxon>Nectriaceae</taxon>
        <taxon>Fusarium</taxon>
        <taxon>Fusarium solani species complex</taxon>
    </lineage>
</organism>
<comment type="caution">
    <text evidence="1">The sequence shown here is derived from an EMBL/GenBank/DDBJ whole genome shotgun (WGS) entry which is preliminary data.</text>
</comment>
<evidence type="ECO:0008006" key="3">
    <source>
        <dbReference type="Google" id="ProtNLM"/>
    </source>
</evidence>
<proteinExistence type="predicted"/>
<protein>
    <recommendedName>
        <fullName evidence="3">F-box domain-containing protein</fullName>
    </recommendedName>
</protein>
<evidence type="ECO:0000313" key="1">
    <source>
        <dbReference type="EMBL" id="RMJ01478.1"/>
    </source>
</evidence>
<sequence length="426" mass="48675">MNMDRDVSTLMMGTFSGVGTDQFGRERDKRRSLLLDTVMEGRARASHSRLLQMPAEVLADIADLLSDDKSTLASLALVNSDCRQLARCCQFAEVHFDYSHQAQQFVVELARGALTEAQQPTIAACIRRVVFASRPQYVAQHHRELYQSIWGEAAQSFTREQRETFQKESAEYYVQLRKASILYIHEYDDALEGTAHLDRYIIPALRSQNFSSLRSLSLAWGGGSMDESTKPHDVHVPEAALITIGLLVSLEQLSLCAGICIGWRHQWLVDHDQLRRHIGQLKRLKKLALVRDTYPIPLPGIDSEQYYDLRFGGSQESIDAEARPELDMNENTYPDAQPEGEEHYEHDNYKVQVWERAHRNRMLVQAEKYAAVLLKLEWVFCGQRPMGFEPVLERSTAPRRAVPLTKTRDECYTFLQSTFRGSCCDS</sequence>
<name>A0A3M2R866_9HYPO</name>
<dbReference type="AlphaFoldDB" id="A0A3M2R866"/>